<dbReference type="Gene3D" id="3.40.50.720">
    <property type="entry name" value="NAD(P)-binding Rossmann-like Domain"/>
    <property type="match status" value="1"/>
</dbReference>
<dbReference type="SUPFAM" id="SSF51735">
    <property type="entry name" value="NAD(P)-binding Rossmann-fold domains"/>
    <property type="match status" value="1"/>
</dbReference>
<proteinExistence type="inferred from homology"/>
<evidence type="ECO:0000313" key="4">
    <source>
        <dbReference type="Proteomes" id="UP000708298"/>
    </source>
</evidence>
<dbReference type="InterPro" id="IPR020904">
    <property type="entry name" value="Sc_DH/Rdtase_CS"/>
</dbReference>
<dbReference type="AlphaFoldDB" id="A0A963YUX1"/>
<dbReference type="PROSITE" id="PS00061">
    <property type="entry name" value="ADH_SHORT"/>
    <property type="match status" value="1"/>
</dbReference>
<protein>
    <submittedName>
        <fullName evidence="3">SDR family oxidoreductase</fullName>
    </submittedName>
</protein>
<dbReference type="InterPro" id="IPR036291">
    <property type="entry name" value="NAD(P)-bd_dom_sf"/>
</dbReference>
<dbReference type="Pfam" id="PF13561">
    <property type="entry name" value="adh_short_C2"/>
    <property type="match status" value="1"/>
</dbReference>
<dbReference type="PRINTS" id="PR00080">
    <property type="entry name" value="SDRFAMILY"/>
</dbReference>
<comment type="caution">
    <text evidence="3">The sequence shown here is derived from an EMBL/GenBank/DDBJ whole genome shotgun (WGS) entry which is preliminary data.</text>
</comment>
<keyword evidence="2" id="KW-0560">Oxidoreductase</keyword>
<reference evidence="3" key="1">
    <citation type="journal article" date="2021" name="Microorganisms">
        <title>Acidisoma silvae sp. nov. and Acidisomacellulosilytica sp. nov., Two Acidophilic Bacteria Isolated from Decaying Wood, Hydrolyzing Cellulose and Producing Poly-3-hydroxybutyrate.</title>
        <authorList>
            <person name="Mieszkin S."/>
            <person name="Pouder E."/>
            <person name="Uroz S."/>
            <person name="Simon-Colin C."/>
            <person name="Alain K."/>
        </authorList>
    </citation>
    <scope>NUCLEOTIDE SEQUENCE</scope>
    <source>
        <strain evidence="3">HW T2.11</strain>
    </source>
</reference>
<sequence length="256" mass="27362">MYREKYDLSGKTAFVTGGGRGIGLASAMALAECGAKPIIADRDPAVLEEGLAALKKLYPNAEGIQLDVTHSDEVTAAADRFNRDGGVDILVANAGIAWPDTPGEEMGDDVWLKMIDINLNGCYWSCRAFGRHMLQRGAGSIVTVGSMSGVISNRPQRQVHYNAAKAAVHHMTRSLAGEWAERGVRVNCVAPTYVDTAMSGKGLRIPELSKIWLDNTPAHRAVTAEEIASVILFLSSDASSALMGSIVLADVGYTIW</sequence>
<comment type="similarity">
    <text evidence="1">Belongs to the short-chain dehydrogenases/reductases (SDR) family.</text>
</comment>
<evidence type="ECO:0000313" key="3">
    <source>
        <dbReference type="EMBL" id="MCB8877525.1"/>
    </source>
</evidence>
<keyword evidence="4" id="KW-1185">Reference proteome</keyword>
<accession>A0A963YUX1</accession>
<evidence type="ECO:0000256" key="2">
    <source>
        <dbReference type="ARBA" id="ARBA00023002"/>
    </source>
</evidence>
<dbReference type="PRINTS" id="PR00081">
    <property type="entry name" value="GDHRDH"/>
</dbReference>
<dbReference type="FunFam" id="3.40.50.720:FF:000084">
    <property type="entry name" value="Short-chain dehydrogenase reductase"/>
    <property type="match status" value="1"/>
</dbReference>
<dbReference type="PANTHER" id="PTHR43008">
    <property type="entry name" value="BENZIL REDUCTASE"/>
    <property type="match status" value="1"/>
</dbReference>
<dbReference type="PANTHER" id="PTHR43008:SF4">
    <property type="entry name" value="CHAIN DEHYDROGENASE, PUTATIVE (AFU_ORTHOLOGUE AFUA_4G08710)-RELATED"/>
    <property type="match status" value="1"/>
</dbReference>
<gene>
    <name evidence="3" type="ORF">ASILVAE211_20185</name>
</gene>
<dbReference type="GO" id="GO:0050664">
    <property type="term" value="F:oxidoreductase activity, acting on NAD(P)H, oxygen as acceptor"/>
    <property type="evidence" value="ECO:0007669"/>
    <property type="project" value="TreeGrafter"/>
</dbReference>
<name>A0A963YUX1_9PROT</name>
<dbReference type="InterPro" id="IPR002347">
    <property type="entry name" value="SDR_fam"/>
</dbReference>
<reference evidence="3" key="2">
    <citation type="submission" date="2021-01" db="EMBL/GenBank/DDBJ databases">
        <authorList>
            <person name="Mieszkin S."/>
            <person name="Pouder E."/>
            <person name="Alain K."/>
        </authorList>
    </citation>
    <scope>NUCLEOTIDE SEQUENCE</scope>
    <source>
        <strain evidence="3">HW T2.11</strain>
    </source>
</reference>
<dbReference type="EMBL" id="JAESVB010000014">
    <property type="protein sequence ID" value="MCB8877525.1"/>
    <property type="molecule type" value="Genomic_DNA"/>
</dbReference>
<dbReference type="RefSeq" id="WP_227323173.1">
    <property type="nucleotide sequence ID" value="NZ_JAESVB010000014.1"/>
</dbReference>
<evidence type="ECO:0000256" key="1">
    <source>
        <dbReference type="ARBA" id="ARBA00006484"/>
    </source>
</evidence>
<organism evidence="3 4">
    <name type="scientific">Acidisoma silvae</name>
    <dbReference type="NCBI Taxonomy" id="2802396"/>
    <lineage>
        <taxon>Bacteria</taxon>
        <taxon>Pseudomonadati</taxon>
        <taxon>Pseudomonadota</taxon>
        <taxon>Alphaproteobacteria</taxon>
        <taxon>Acetobacterales</taxon>
        <taxon>Acidocellaceae</taxon>
        <taxon>Acidisoma</taxon>
    </lineage>
</organism>
<dbReference type="Proteomes" id="UP000708298">
    <property type="component" value="Unassembled WGS sequence"/>
</dbReference>